<organism evidence="2 3">
    <name type="scientific">Schaedlerella arabinosiphila</name>
    <dbReference type="NCBI Taxonomy" id="2044587"/>
    <lineage>
        <taxon>Bacteria</taxon>
        <taxon>Bacillati</taxon>
        <taxon>Bacillota</taxon>
        <taxon>Clostridia</taxon>
        <taxon>Lachnospirales</taxon>
        <taxon>Lachnospiraceae</taxon>
        <taxon>Schaedlerella</taxon>
    </lineage>
</organism>
<protein>
    <submittedName>
        <fullName evidence="2">DUF4358 domain-containing protein</fullName>
    </submittedName>
</protein>
<dbReference type="Proteomes" id="UP000274920">
    <property type="component" value="Unassembled WGS sequence"/>
</dbReference>
<evidence type="ECO:0000313" key="3">
    <source>
        <dbReference type="Proteomes" id="UP000274920"/>
    </source>
</evidence>
<keyword evidence="3" id="KW-1185">Reference proteome</keyword>
<feature type="region of interest" description="Disordered" evidence="1">
    <location>
        <begin position="1"/>
        <end position="58"/>
    </location>
</feature>
<reference evidence="2" key="1">
    <citation type="submission" date="2018-10" db="EMBL/GenBank/DDBJ databases">
        <title>Schaedlerella arabinophila gen. nov. sp. nov., isolated from the mouse intestinal tract and comparative analysis with the genome of the closely related altered Schaedler flora strain ASF502.</title>
        <authorList>
            <person name="Miyake S."/>
            <person name="Soh M."/>
            <person name="Seedorf H."/>
        </authorList>
    </citation>
    <scope>NUCLEOTIDE SEQUENCE [LARGE SCALE GENOMIC DNA]</scope>
    <source>
        <strain evidence="2">DSM 106076</strain>
    </source>
</reference>
<dbReference type="EMBL" id="RHJS01000002">
    <property type="protein sequence ID" value="RRK33054.1"/>
    <property type="molecule type" value="Genomic_DNA"/>
</dbReference>
<evidence type="ECO:0000256" key="1">
    <source>
        <dbReference type="SAM" id="MobiDB-lite"/>
    </source>
</evidence>
<name>A0A3R8KW10_9FIRM</name>
<gene>
    <name evidence="2" type="ORF">EBB54_18195</name>
</gene>
<evidence type="ECO:0000313" key="2">
    <source>
        <dbReference type="EMBL" id="RRK33054.1"/>
    </source>
</evidence>
<dbReference type="Pfam" id="PF14270">
    <property type="entry name" value="DUF4358"/>
    <property type="match status" value="1"/>
</dbReference>
<comment type="caution">
    <text evidence="2">The sequence shown here is derived from an EMBL/GenBank/DDBJ whole genome shotgun (WGS) entry which is preliminary data.</text>
</comment>
<sequence>MKIKRPSFPKRQENQSDETGSGKIQIRFPKVKLPVREEPERQTARQNPTEGTQPRRELPRLPYHNIKYALAALLLLFAVLDMANDPISSAGIESVAKQVVKAAEFQGMEQAEARMVKRFYGLNPKDYEGAVLYAPIDNMDAHEMFLVKLKDNSQKKQVQDAIRERLDTQLKSFEGYGAEQTALLKKHVLLEKGNFVLYVVGEHASDAQEAFVKSL</sequence>
<feature type="compositionally biased region" description="Basic and acidic residues" evidence="1">
    <location>
        <begin position="34"/>
        <end position="43"/>
    </location>
</feature>
<dbReference type="AlphaFoldDB" id="A0A3R8KW10"/>
<dbReference type="RefSeq" id="WP_125128424.1">
    <property type="nucleotide sequence ID" value="NZ_RHJS01000002.1"/>
</dbReference>
<proteinExistence type="predicted"/>
<dbReference type="InterPro" id="IPR025648">
    <property type="entry name" value="DUF4358"/>
</dbReference>
<accession>A0A3R8KW10</accession>